<evidence type="ECO:0000256" key="2">
    <source>
        <dbReference type="ARBA" id="ARBA00023295"/>
    </source>
</evidence>
<gene>
    <name evidence="3" type="ORF">EHE19_017670</name>
</gene>
<evidence type="ECO:0000256" key="1">
    <source>
        <dbReference type="ARBA" id="ARBA00022801"/>
    </source>
</evidence>
<dbReference type="Proteomes" id="UP000306409">
    <property type="component" value="Chromosome"/>
</dbReference>
<reference evidence="3 4" key="1">
    <citation type="submission" date="2020-09" db="EMBL/GenBank/DDBJ databases">
        <title>Characterization and genome sequencing of Ruminiclostridium sp. nov. MA18.</title>
        <authorList>
            <person name="Rettenmaier R."/>
            <person name="Kowollik M.-L."/>
            <person name="Liebl W."/>
            <person name="Zverlov V."/>
        </authorList>
    </citation>
    <scope>NUCLEOTIDE SEQUENCE [LARGE SCALE GENOMIC DNA]</scope>
    <source>
        <strain evidence="3 4">MA18</strain>
    </source>
</reference>
<name>A0A4U7JI15_9FIRM</name>
<sequence>MVNSTHDANRYLGAALKHFTSGIKALADYAHARGFKLNIYVGC</sequence>
<keyword evidence="2" id="KW-0326">Glycosidase</keyword>
<dbReference type="InterPro" id="IPR013785">
    <property type="entry name" value="Aldolase_TIM"/>
</dbReference>
<proteinExistence type="predicted"/>
<organism evidence="3 4">
    <name type="scientific">Ruminiclostridium herbifermentans</name>
    <dbReference type="NCBI Taxonomy" id="2488810"/>
    <lineage>
        <taxon>Bacteria</taxon>
        <taxon>Bacillati</taxon>
        <taxon>Bacillota</taxon>
        <taxon>Clostridia</taxon>
        <taxon>Eubacteriales</taxon>
        <taxon>Oscillospiraceae</taxon>
        <taxon>Ruminiclostridium</taxon>
    </lineage>
</organism>
<keyword evidence="4" id="KW-1185">Reference proteome</keyword>
<protein>
    <submittedName>
        <fullName evidence="3">Uncharacterized protein</fullName>
    </submittedName>
</protein>
<evidence type="ECO:0000313" key="4">
    <source>
        <dbReference type="Proteomes" id="UP000306409"/>
    </source>
</evidence>
<dbReference type="EMBL" id="CP061336">
    <property type="protein sequence ID" value="QNU68933.1"/>
    <property type="molecule type" value="Genomic_DNA"/>
</dbReference>
<dbReference type="GO" id="GO:0004553">
    <property type="term" value="F:hydrolase activity, hydrolyzing O-glycosyl compounds"/>
    <property type="evidence" value="ECO:0007669"/>
    <property type="project" value="InterPro"/>
</dbReference>
<dbReference type="Gene3D" id="3.20.20.70">
    <property type="entry name" value="Aldolase class I"/>
    <property type="match status" value="1"/>
</dbReference>
<dbReference type="InterPro" id="IPR002241">
    <property type="entry name" value="Glyco_hydro_27"/>
</dbReference>
<accession>A0A4U7JI15</accession>
<dbReference type="Pfam" id="PF16499">
    <property type="entry name" value="Melibiase_2"/>
    <property type="match status" value="1"/>
</dbReference>
<dbReference type="AlphaFoldDB" id="A0A4U7JI15"/>
<dbReference type="GO" id="GO:0005975">
    <property type="term" value="P:carbohydrate metabolic process"/>
    <property type="evidence" value="ECO:0007669"/>
    <property type="project" value="InterPro"/>
</dbReference>
<dbReference type="KEGG" id="rher:EHE19_017670"/>
<evidence type="ECO:0000313" key="3">
    <source>
        <dbReference type="EMBL" id="QNU68933.1"/>
    </source>
</evidence>
<keyword evidence="1" id="KW-0378">Hydrolase</keyword>